<dbReference type="EMBL" id="AQPF01000009">
    <property type="protein sequence ID" value="KAF0806349.1"/>
    <property type="molecule type" value="Genomic_DNA"/>
</dbReference>
<feature type="coiled-coil region" evidence="11">
    <location>
        <begin position="217"/>
        <end position="254"/>
    </location>
</feature>
<reference evidence="13 14" key="1">
    <citation type="submission" date="2012-09" db="EMBL/GenBank/DDBJ databases">
        <title>Genome Sequence of alkane-degrading Bacterium Alcanivorax sp. 6-D-6.</title>
        <authorList>
            <person name="Lai Q."/>
            <person name="Shao Z."/>
        </authorList>
    </citation>
    <scope>NUCLEOTIDE SEQUENCE [LARGE SCALE GENOMIC DNA]</scope>
    <source>
        <strain evidence="13 14">6-D-6</strain>
    </source>
</reference>
<evidence type="ECO:0000256" key="2">
    <source>
        <dbReference type="ARBA" id="ARBA00009765"/>
    </source>
</evidence>
<dbReference type="CDD" id="cd12833">
    <property type="entry name" value="ZntB-like_1"/>
    <property type="match status" value="1"/>
</dbReference>
<organism evidence="13 14">
    <name type="scientific">Alcanivorax xiamenensis</name>
    <dbReference type="NCBI Taxonomy" id="1177156"/>
    <lineage>
        <taxon>Bacteria</taxon>
        <taxon>Pseudomonadati</taxon>
        <taxon>Pseudomonadota</taxon>
        <taxon>Gammaproteobacteria</taxon>
        <taxon>Oceanospirillales</taxon>
        <taxon>Alcanivoracaceae</taxon>
        <taxon>Alcanivorax</taxon>
    </lineage>
</organism>
<dbReference type="InterPro" id="IPR045861">
    <property type="entry name" value="CorA_cytoplasmic_dom"/>
</dbReference>
<accession>A0ABQ6Y9H3</accession>
<protein>
    <submittedName>
        <fullName evidence="13">Magnesium/cobalt transporter CorA</fullName>
    </submittedName>
</protein>
<keyword evidence="9" id="KW-0406">Ion transport</keyword>
<comment type="similarity">
    <text evidence="2">Belongs to the CorA metal ion transporter (MIT) (TC 1.A.35) family.</text>
</comment>
<dbReference type="Gene3D" id="1.20.58.340">
    <property type="entry name" value="Magnesium transport protein CorA, transmembrane region"/>
    <property type="match status" value="2"/>
</dbReference>
<name>A0ABQ6Y9H3_9GAMM</name>
<keyword evidence="14" id="KW-1185">Reference proteome</keyword>
<dbReference type="Proteomes" id="UP000771797">
    <property type="component" value="Unassembled WGS sequence"/>
</dbReference>
<dbReference type="SUPFAM" id="SSF144083">
    <property type="entry name" value="Magnesium transport protein CorA, transmembrane region"/>
    <property type="match status" value="1"/>
</dbReference>
<evidence type="ECO:0000256" key="10">
    <source>
        <dbReference type="ARBA" id="ARBA00023136"/>
    </source>
</evidence>
<feature type="transmembrane region" description="Helical" evidence="12">
    <location>
        <begin position="296"/>
        <end position="315"/>
    </location>
</feature>
<dbReference type="InterPro" id="IPR045863">
    <property type="entry name" value="CorA_TM1_TM2"/>
</dbReference>
<evidence type="ECO:0000256" key="4">
    <source>
        <dbReference type="ARBA" id="ARBA00022475"/>
    </source>
</evidence>
<evidence type="ECO:0000256" key="11">
    <source>
        <dbReference type="SAM" id="Coils"/>
    </source>
</evidence>
<evidence type="ECO:0000313" key="13">
    <source>
        <dbReference type="EMBL" id="KAF0806349.1"/>
    </source>
</evidence>
<dbReference type="InterPro" id="IPR002523">
    <property type="entry name" value="MgTranspt_CorA/ZnTranspt_ZntB"/>
</dbReference>
<keyword evidence="3" id="KW-0813">Transport</keyword>
<proteinExistence type="inferred from homology"/>
<keyword evidence="10 12" id="KW-0472">Membrane</keyword>
<keyword evidence="11" id="KW-0175">Coiled coil</keyword>
<dbReference type="PANTHER" id="PTHR46494:SF3">
    <property type="entry name" value="ZINC TRANSPORT PROTEIN ZNTB"/>
    <property type="match status" value="1"/>
</dbReference>
<keyword evidence="8 12" id="KW-1133">Transmembrane helix</keyword>
<comment type="caution">
    <text evidence="13">The sequence shown here is derived from an EMBL/GenBank/DDBJ whole genome shotgun (WGS) entry which is preliminary data.</text>
</comment>
<keyword evidence="7" id="KW-0862">Zinc</keyword>
<evidence type="ECO:0000256" key="7">
    <source>
        <dbReference type="ARBA" id="ARBA00022833"/>
    </source>
</evidence>
<evidence type="ECO:0000256" key="8">
    <source>
        <dbReference type="ARBA" id="ARBA00022989"/>
    </source>
</evidence>
<feature type="transmembrane region" description="Helical" evidence="12">
    <location>
        <begin position="260"/>
        <end position="284"/>
    </location>
</feature>
<evidence type="ECO:0000256" key="6">
    <source>
        <dbReference type="ARBA" id="ARBA00022692"/>
    </source>
</evidence>
<dbReference type="RefSeq" id="WP_159660476.1">
    <property type="nucleotide sequence ID" value="NZ_AQPF01000009.1"/>
</dbReference>
<keyword evidence="4" id="KW-1003">Cell membrane</keyword>
<evidence type="ECO:0000256" key="3">
    <source>
        <dbReference type="ARBA" id="ARBA00022448"/>
    </source>
</evidence>
<comment type="subcellular location">
    <subcellularLocation>
        <location evidence="1">Cell membrane</location>
        <topology evidence="1">Multi-pass membrane protein</topology>
    </subcellularLocation>
</comment>
<gene>
    <name evidence="13" type="ORF">A6D6_01684</name>
</gene>
<dbReference type="Pfam" id="PF01544">
    <property type="entry name" value="CorA"/>
    <property type="match status" value="1"/>
</dbReference>
<dbReference type="Gene3D" id="3.30.460.20">
    <property type="entry name" value="CorA soluble domain-like"/>
    <property type="match status" value="1"/>
</dbReference>
<keyword evidence="6 12" id="KW-0812">Transmembrane</keyword>
<dbReference type="PANTHER" id="PTHR46494">
    <property type="entry name" value="CORA FAMILY METAL ION TRANSPORTER (EUROFUNG)"/>
    <property type="match status" value="1"/>
</dbReference>
<evidence type="ECO:0000256" key="5">
    <source>
        <dbReference type="ARBA" id="ARBA00022519"/>
    </source>
</evidence>
<evidence type="ECO:0000313" key="14">
    <source>
        <dbReference type="Proteomes" id="UP000771797"/>
    </source>
</evidence>
<keyword evidence="5" id="KW-0997">Cell inner membrane</keyword>
<sequence length="320" mass="36010">MTDPGWLKFALRLDGKGGATPFEPQLSAGDHATRWIHLDYTRPESRDWLEARADIPMVVSEALLTPETRPRVSEVGGGLLVYLRGVNLSPDARPEDMIAVRLWVRDGLVISTQKRTLKSLTELVEALYAGEGPATPSELLAGLVDGLVWRMEDAIEQIEDQVAAFSEQLESRPGSREQTRRIGALRRRAITLRRYMAPQRDALIKLHGDSRIRSGDAETIREATDRLQRLLEDLDAAREHATLLQEEVFSAQNETINDRMYLLAIISAIFLPLGFLTGLFGINVGGLPWLEDPNGFWWFSGMLAITSTGILLWMIRRRWV</sequence>
<evidence type="ECO:0000256" key="9">
    <source>
        <dbReference type="ARBA" id="ARBA00023065"/>
    </source>
</evidence>
<evidence type="ECO:0000256" key="1">
    <source>
        <dbReference type="ARBA" id="ARBA00004651"/>
    </source>
</evidence>
<dbReference type="SUPFAM" id="SSF143865">
    <property type="entry name" value="CorA soluble domain-like"/>
    <property type="match status" value="1"/>
</dbReference>
<evidence type="ECO:0000256" key="12">
    <source>
        <dbReference type="SAM" id="Phobius"/>
    </source>
</evidence>